<gene>
    <name evidence="5" type="ORF">PC129_g25409</name>
</gene>
<dbReference type="EMBL" id="RCMV01006004">
    <property type="protein sequence ID" value="KAG3180909.1"/>
    <property type="molecule type" value="Genomic_DNA"/>
</dbReference>
<protein>
    <recommendedName>
        <fullName evidence="7">FAD/NAD(P)-binding domain</fullName>
    </recommendedName>
</protein>
<dbReference type="PRINTS" id="PR00419">
    <property type="entry name" value="ADXRDTASE"/>
</dbReference>
<evidence type="ECO:0000256" key="2">
    <source>
        <dbReference type="ARBA" id="ARBA00022630"/>
    </source>
</evidence>
<dbReference type="PANTHER" id="PTHR23023">
    <property type="entry name" value="DIMETHYLANILINE MONOOXYGENASE"/>
    <property type="match status" value="1"/>
</dbReference>
<dbReference type="Proteomes" id="UP000760860">
    <property type="component" value="Unassembled WGS sequence"/>
</dbReference>
<accession>A0A8T1GPC6</accession>
<dbReference type="InterPro" id="IPR036188">
    <property type="entry name" value="FAD/NAD-bd_sf"/>
</dbReference>
<dbReference type="GO" id="GO:0050660">
    <property type="term" value="F:flavin adenine dinucleotide binding"/>
    <property type="evidence" value="ECO:0007669"/>
    <property type="project" value="InterPro"/>
</dbReference>
<dbReference type="SUPFAM" id="SSF51905">
    <property type="entry name" value="FAD/NAD(P)-binding domain"/>
    <property type="match status" value="1"/>
</dbReference>
<name>A0A8T1GPC6_9STRA</name>
<comment type="caution">
    <text evidence="5">The sequence shown here is derived from an EMBL/GenBank/DDBJ whole genome shotgun (WGS) entry which is preliminary data.</text>
</comment>
<evidence type="ECO:0000313" key="5">
    <source>
        <dbReference type="EMBL" id="KAG3180909.1"/>
    </source>
</evidence>
<dbReference type="GO" id="GO:0004499">
    <property type="term" value="F:N,N-dimethylaniline monooxygenase activity"/>
    <property type="evidence" value="ECO:0007669"/>
    <property type="project" value="InterPro"/>
</dbReference>
<feature type="non-terminal residue" evidence="5">
    <location>
        <position position="64"/>
    </location>
</feature>
<proteinExistence type="inferred from homology"/>
<evidence type="ECO:0000256" key="1">
    <source>
        <dbReference type="ARBA" id="ARBA00009183"/>
    </source>
</evidence>
<keyword evidence="3" id="KW-0274">FAD</keyword>
<dbReference type="Pfam" id="PF00743">
    <property type="entry name" value="FMO-like"/>
    <property type="match status" value="1"/>
</dbReference>
<evidence type="ECO:0000256" key="4">
    <source>
        <dbReference type="ARBA" id="ARBA00023002"/>
    </source>
</evidence>
<dbReference type="InterPro" id="IPR050346">
    <property type="entry name" value="FMO-like"/>
</dbReference>
<sequence>MATNGNSQVGPDVCVVGAGVVGLVATKNLLEQGLNVTTFERHDHIGGTWHVSDNGEQTTALEQT</sequence>
<dbReference type="AlphaFoldDB" id="A0A8T1GPC6"/>
<keyword evidence="4" id="KW-0560">Oxidoreductase</keyword>
<dbReference type="Gene3D" id="3.50.50.60">
    <property type="entry name" value="FAD/NAD(P)-binding domain"/>
    <property type="match status" value="1"/>
</dbReference>
<reference evidence="5" key="1">
    <citation type="submission" date="2018-05" db="EMBL/GenBank/DDBJ databases">
        <title>Effector identification in a new, highly contiguous assembly of the strawberry crown rot pathogen Phytophthora cactorum.</title>
        <authorList>
            <person name="Armitage A.D."/>
            <person name="Nellist C.F."/>
            <person name="Bates H."/>
            <person name="Vickerstaff R.J."/>
            <person name="Harrison R.J."/>
        </authorList>
    </citation>
    <scope>NUCLEOTIDE SEQUENCE</scope>
    <source>
        <strain evidence="5">P421</strain>
    </source>
</reference>
<comment type="similarity">
    <text evidence="1">Belongs to the FMO family.</text>
</comment>
<evidence type="ECO:0000256" key="3">
    <source>
        <dbReference type="ARBA" id="ARBA00022827"/>
    </source>
</evidence>
<evidence type="ECO:0008006" key="7">
    <source>
        <dbReference type="Google" id="ProtNLM"/>
    </source>
</evidence>
<dbReference type="GO" id="GO:0050661">
    <property type="term" value="F:NADP binding"/>
    <property type="evidence" value="ECO:0007669"/>
    <property type="project" value="InterPro"/>
</dbReference>
<evidence type="ECO:0000313" key="6">
    <source>
        <dbReference type="Proteomes" id="UP000760860"/>
    </source>
</evidence>
<dbReference type="InterPro" id="IPR020946">
    <property type="entry name" value="Flavin_mOase-like"/>
</dbReference>
<organism evidence="5 6">
    <name type="scientific">Phytophthora cactorum</name>
    <dbReference type="NCBI Taxonomy" id="29920"/>
    <lineage>
        <taxon>Eukaryota</taxon>
        <taxon>Sar</taxon>
        <taxon>Stramenopiles</taxon>
        <taxon>Oomycota</taxon>
        <taxon>Peronosporomycetes</taxon>
        <taxon>Peronosporales</taxon>
        <taxon>Peronosporaceae</taxon>
        <taxon>Phytophthora</taxon>
    </lineage>
</organism>
<keyword evidence="2" id="KW-0285">Flavoprotein</keyword>